<organism evidence="3 4">
    <name type="scientific">Arcticibacterium luteifluviistationis</name>
    <dbReference type="NCBI Taxonomy" id="1784714"/>
    <lineage>
        <taxon>Bacteria</taxon>
        <taxon>Pseudomonadati</taxon>
        <taxon>Bacteroidota</taxon>
        <taxon>Cytophagia</taxon>
        <taxon>Cytophagales</taxon>
        <taxon>Leadbetterellaceae</taxon>
        <taxon>Arcticibacterium</taxon>
    </lineage>
</organism>
<dbReference type="PANTHER" id="PTHR11712:SF336">
    <property type="entry name" value="3-OXOACYL-[ACYL-CARRIER-PROTEIN] SYNTHASE, MITOCHONDRIAL"/>
    <property type="match status" value="1"/>
</dbReference>
<evidence type="ECO:0000256" key="1">
    <source>
        <dbReference type="ARBA" id="ARBA00022679"/>
    </source>
</evidence>
<dbReference type="SUPFAM" id="SSF53901">
    <property type="entry name" value="Thiolase-like"/>
    <property type="match status" value="1"/>
</dbReference>
<dbReference type="GO" id="GO:0004315">
    <property type="term" value="F:3-oxoacyl-[acyl-carrier-protein] synthase activity"/>
    <property type="evidence" value="ECO:0007669"/>
    <property type="project" value="TreeGrafter"/>
</dbReference>
<dbReference type="Proteomes" id="UP000249873">
    <property type="component" value="Chromosome"/>
</dbReference>
<proteinExistence type="predicted"/>
<protein>
    <submittedName>
        <fullName evidence="3">3-oxoacyl-ACP synthase</fullName>
    </submittedName>
</protein>
<dbReference type="InterPro" id="IPR000794">
    <property type="entry name" value="Beta-ketoacyl_synthase"/>
</dbReference>
<keyword evidence="4" id="KW-1185">Reference proteome</keyword>
<evidence type="ECO:0000313" key="3">
    <source>
        <dbReference type="EMBL" id="AWV99164.1"/>
    </source>
</evidence>
<sequence length="352" mass="38779">MEVFINGIGAISPQDSLDGLNMEALPVLVNSSEVKSIEPVYKNYINPGKARRMSRMVKMGVTAALKALQESEVAMPDAIITGTAMGCLDDTEKFLNAIIDNDEQLLTPTAFIQSTHNTLGAQIALLLACHNYNFTYVQRAFSFENALLDGLMKLSEGDAQNVLIGGHDDMTSGFYTLYDRLGYWKKEVGEDLLMSKSKGAYSGEGAAFFTLASKSSSTSYAKVLGVDMLYKPTNTDEINSWVRAFLDAKNIEPSEIDLVLYGINGDSRFYPTFEEVKEAVFAEQASGYFKHLSGEYATSTSFAMYLTANMLKKQFVPDYVLTSAIRPKSLNRVLILNGSRNENYSLTLLGKC</sequence>
<dbReference type="Gene3D" id="3.40.47.10">
    <property type="match status" value="1"/>
</dbReference>
<dbReference type="GO" id="GO:0005829">
    <property type="term" value="C:cytosol"/>
    <property type="evidence" value="ECO:0007669"/>
    <property type="project" value="TreeGrafter"/>
</dbReference>
<accession>A0A2Z4GDD5</accession>
<dbReference type="InterPro" id="IPR014030">
    <property type="entry name" value="Ketoacyl_synth_N"/>
</dbReference>
<evidence type="ECO:0000259" key="2">
    <source>
        <dbReference type="Pfam" id="PF13723"/>
    </source>
</evidence>
<dbReference type="GO" id="GO:0006633">
    <property type="term" value="P:fatty acid biosynthetic process"/>
    <property type="evidence" value="ECO:0007669"/>
    <property type="project" value="TreeGrafter"/>
</dbReference>
<dbReference type="PANTHER" id="PTHR11712">
    <property type="entry name" value="POLYKETIDE SYNTHASE-RELATED"/>
    <property type="match status" value="1"/>
</dbReference>
<evidence type="ECO:0000313" key="4">
    <source>
        <dbReference type="Proteomes" id="UP000249873"/>
    </source>
</evidence>
<dbReference type="AlphaFoldDB" id="A0A2Z4GDD5"/>
<keyword evidence="1" id="KW-0808">Transferase</keyword>
<dbReference type="RefSeq" id="WP_111372357.1">
    <property type="nucleotide sequence ID" value="NZ_CP029480.1"/>
</dbReference>
<dbReference type="OrthoDB" id="1404523at2"/>
<name>A0A2Z4GDD5_9BACT</name>
<dbReference type="EMBL" id="CP029480">
    <property type="protein sequence ID" value="AWV99164.1"/>
    <property type="molecule type" value="Genomic_DNA"/>
</dbReference>
<reference evidence="3 4" key="1">
    <citation type="submission" date="2018-05" db="EMBL/GenBank/DDBJ databases">
        <title>Complete genome sequence of Arcticibacterium luteifluviistationis SM1504T, a cytophagaceae bacterium isolated from Arctic surface seawater.</title>
        <authorList>
            <person name="Li Y."/>
            <person name="Qin Q.-L."/>
        </authorList>
    </citation>
    <scope>NUCLEOTIDE SEQUENCE [LARGE SCALE GENOMIC DNA]</scope>
    <source>
        <strain evidence="3 4">SM1504</strain>
    </source>
</reference>
<dbReference type="Pfam" id="PF13723">
    <property type="entry name" value="Ketoacyl-synt_2"/>
    <property type="match status" value="1"/>
</dbReference>
<feature type="domain" description="Beta-ketoacyl synthase-like N-terminal" evidence="2">
    <location>
        <begin position="41"/>
        <end position="179"/>
    </location>
</feature>
<gene>
    <name evidence="3" type="ORF">DJ013_13705</name>
</gene>
<dbReference type="KEGG" id="als:DJ013_13705"/>
<dbReference type="InterPro" id="IPR016039">
    <property type="entry name" value="Thiolase-like"/>
</dbReference>